<accession>A0A182YTP2</accession>
<dbReference type="Proteomes" id="UP000076420">
    <property type="component" value="Unassembled WGS sequence"/>
</dbReference>
<evidence type="ECO:0000256" key="1">
    <source>
        <dbReference type="SAM" id="MobiDB-lite"/>
    </source>
</evidence>
<reference evidence="2" key="1">
    <citation type="submission" date="2020-05" db="UniProtKB">
        <authorList>
            <consortium name="EnsemblMetazoa"/>
        </authorList>
    </citation>
    <scope>IDENTIFICATION</scope>
    <source>
        <strain evidence="2">BB02</strain>
    </source>
</reference>
<evidence type="ECO:0000313" key="2">
    <source>
        <dbReference type="EnsemblMetazoa" id="BGLB000036-PA"/>
    </source>
</evidence>
<organism evidence="2 3">
    <name type="scientific">Biomphalaria glabrata</name>
    <name type="common">Bloodfluke planorb</name>
    <name type="synonym">Freshwater snail</name>
    <dbReference type="NCBI Taxonomy" id="6526"/>
    <lineage>
        <taxon>Eukaryota</taxon>
        <taxon>Metazoa</taxon>
        <taxon>Spiralia</taxon>
        <taxon>Lophotrochozoa</taxon>
        <taxon>Mollusca</taxon>
        <taxon>Gastropoda</taxon>
        <taxon>Heterobranchia</taxon>
        <taxon>Euthyneura</taxon>
        <taxon>Panpulmonata</taxon>
        <taxon>Hygrophila</taxon>
        <taxon>Lymnaeoidea</taxon>
        <taxon>Planorbidae</taxon>
        <taxon>Biomphalaria</taxon>
    </lineage>
</organism>
<feature type="compositionally biased region" description="Low complexity" evidence="1">
    <location>
        <begin position="39"/>
        <end position="77"/>
    </location>
</feature>
<sequence>MVGEFLSPLPKYPENSRVYTHQFPTLHTEVPHSPHISFPHSTQQSPIPHSSSPLSPQQFPTLHTAVPHSPHSSFPHSTQQFPTLYTAVYTHQFPTLHTSVSHTPHSSSSLSTQQFPTLHTAVSHIPHSSSLLSTQQFPTLYTAKTEAELERVENEAVGEGILPFPVEFQLFGLSCVCVSQSEREREREAGRKTERERERGWVLNAFGRAKPVVHVGSCDSGLVFCCECVVSVALIGVKLRQLGLSKEENETRQEAEQHRTIAVHPLLEPIFSSGRETTLTKRERERERKREREKEGVRREIVAKVRKRREKGEKKGGREV</sequence>
<evidence type="ECO:0000313" key="3">
    <source>
        <dbReference type="Proteomes" id="UP000076420"/>
    </source>
</evidence>
<feature type="region of interest" description="Disordered" evidence="1">
    <location>
        <begin position="30"/>
        <end position="77"/>
    </location>
</feature>
<proteinExistence type="predicted"/>
<dbReference type="VEuPathDB" id="VectorBase:BGLB000036"/>
<protein>
    <submittedName>
        <fullName evidence="2">Uncharacterized protein</fullName>
    </submittedName>
</protein>
<feature type="region of interest" description="Disordered" evidence="1">
    <location>
        <begin position="272"/>
        <end position="297"/>
    </location>
</feature>
<dbReference type="EnsemblMetazoa" id="BGLB000036-RA">
    <property type="protein sequence ID" value="BGLB000036-PA"/>
    <property type="gene ID" value="BGLB000036"/>
</dbReference>
<name>A0A182YTP2_BIOGL</name>
<feature type="compositionally biased region" description="Basic and acidic residues" evidence="1">
    <location>
        <begin position="278"/>
        <end position="297"/>
    </location>
</feature>
<dbReference type="AlphaFoldDB" id="A0A182YTP2"/>